<protein>
    <submittedName>
        <fullName evidence="2">Uncharacterized protein</fullName>
    </submittedName>
</protein>
<organism evidence="2 3">
    <name type="scientific">Brachionus plicatilis</name>
    <name type="common">Marine rotifer</name>
    <name type="synonym">Brachionus muelleri</name>
    <dbReference type="NCBI Taxonomy" id="10195"/>
    <lineage>
        <taxon>Eukaryota</taxon>
        <taxon>Metazoa</taxon>
        <taxon>Spiralia</taxon>
        <taxon>Gnathifera</taxon>
        <taxon>Rotifera</taxon>
        <taxon>Eurotatoria</taxon>
        <taxon>Monogononta</taxon>
        <taxon>Pseudotrocha</taxon>
        <taxon>Ploima</taxon>
        <taxon>Brachionidae</taxon>
        <taxon>Brachionus</taxon>
    </lineage>
</organism>
<proteinExistence type="predicted"/>
<name>A0A3M7RAM5_BRAPC</name>
<keyword evidence="3" id="KW-1185">Reference proteome</keyword>
<dbReference type="Proteomes" id="UP000276133">
    <property type="component" value="Unassembled WGS sequence"/>
</dbReference>
<evidence type="ECO:0000256" key="1">
    <source>
        <dbReference type="SAM" id="MobiDB-lite"/>
    </source>
</evidence>
<comment type="caution">
    <text evidence="2">The sequence shown here is derived from an EMBL/GenBank/DDBJ whole genome shotgun (WGS) entry which is preliminary data.</text>
</comment>
<evidence type="ECO:0000313" key="3">
    <source>
        <dbReference type="Proteomes" id="UP000276133"/>
    </source>
</evidence>
<sequence length="91" mass="10127">MIGINQELLTQLAERYEAEISNTSGNLTTQKANNCCWAAAKSGRSERGQKLGPRSWPAKCTVSPKTDGHFGGQTKSAKRKFFKYYIQISKL</sequence>
<feature type="region of interest" description="Disordered" evidence="1">
    <location>
        <begin position="46"/>
        <end position="74"/>
    </location>
</feature>
<reference evidence="2 3" key="1">
    <citation type="journal article" date="2018" name="Sci. Rep.">
        <title>Genomic signatures of local adaptation to the degree of environmental predictability in rotifers.</title>
        <authorList>
            <person name="Franch-Gras L."/>
            <person name="Hahn C."/>
            <person name="Garcia-Roger E.M."/>
            <person name="Carmona M.J."/>
            <person name="Serra M."/>
            <person name="Gomez A."/>
        </authorList>
    </citation>
    <scope>NUCLEOTIDE SEQUENCE [LARGE SCALE GENOMIC DNA]</scope>
    <source>
        <strain evidence="2">HYR1</strain>
    </source>
</reference>
<accession>A0A3M7RAM5</accession>
<evidence type="ECO:0000313" key="2">
    <source>
        <dbReference type="EMBL" id="RNA20663.1"/>
    </source>
</evidence>
<dbReference type="AlphaFoldDB" id="A0A3M7RAM5"/>
<dbReference type="EMBL" id="REGN01003808">
    <property type="protein sequence ID" value="RNA20663.1"/>
    <property type="molecule type" value="Genomic_DNA"/>
</dbReference>
<gene>
    <name evidence="2" type="ORF">BpHYR1_040391</name>
</gene>